<feature type="signal peptide" evidence="2">
    <location>
        <begin position="1"/>
        <end position="24"/>
    </location>
</feature>
<feature type="chain" id="PRO_5047337138" evidence="2">
    <location>
        <begin position="25"/>
        <end position="267"/>
    </location>
</feature>
<evidence type="ECO:0000256" key="1">
    <source>
        <dbReference type="ARBA" id="ARBA00010333"/>
    </source>
</evidence>
<gene>
    <name evidence="3" type="ORF">RT723_12235</name>
</gene>
<evidence type="ECO:0000313" key="4">
    <source>
        <dbReference type="Proteomes" id="UP001257914"/>
    </source>
</evidence>
<dbReference type="PANTHER" id="PTHR35936">
    <property type="entry name" value="MEMBRANE-BOUND LYTIC MUREIN TRANSGLYCOSYLASE F"/>
    <property type="match status" value="1"/>
</dbReference>
<reference evidence="3 4" key="1">
    <citation type="submission" date="2023-10" db="EMBL/GenBank/DDBJ databases">
        <title>Psychrosphaera aquimaarina strain SW33 isolated from seawater.</title>
        <authorList>
            <person name="Bayburt H."/>
            <person name="Kim J.M."/>
            <person name="Choi B.J."/>
            <person name="Jeon C.O."/>
        </authorList>
    </citation>
    <scope>NUCLEOTIDE SEQUENCE [LARGE SCALE GENOMIC DNA]</scope>
    <source>
        <strain evidence="3 4">KCTC 52743</strain>
    </source>
</reference>
<dbReference type="Proteomes" id="UP001257914">
    <property type="component" value="Unassembled WGS sequence"/>
</dbReference>
<protein>
    <submittedName>
        <fullName evidence="3">Transporter substrate-binding domain-containing protein</fullName>
    </submittedName>
</protein>
<dbReference type="PANTHER" id="PTHR35936:SF19">
    <property type="entry name" value="AMINO-ACID-BINDING PROTEIN YXEM-RELATED"/>
    <property type="match status" value="1"/>
</dbReference>
<comment type="caution">
    <text evidence="3">The sequence shown here is derived from an EMBL/GenBank/DDBJ whole genome shotgun (WGS) entry which is preliminary data.</text>
</comment>
<accession>A0ABU3R241</accession>
<keyword evidence="2" id="KW-0732">Signal</keyword>
<keyword evidence="4" id="KW-1185">Reference proteome</keyword>
<dbReference type="EMBL" id="JAWCUA010000010">
    <property type="protein sequence ID" value="MDU0113751.1"/>
    <property type="molecule type" value="Genomic_DNA"/>
</dbReference>
<proteinExistence type="inferred from homology"/>
<sequence length="267" mass="30301">MNSFRIICLAILLTFITFSPTSQAQLIKISEYHNSPPFINSEGGGLGYDIVALLNKYSPDTISFELESIKRSVLNEQLRNNQPKAILLTNPLWFRKIRPDLINSVSLVWDADVFFTTNPLVATKLTQADDFKGLTMVGQNGYFYNGLNTLIHNKQLKRIDVNTFDEMLSLIKNNKADFGIINRSTVNYYNASHGDNNKLHMATKANDAYLFSIVLTPEFNTLLPTINESINAMQRSDDWKALGKKYNIDKLVDLIEFDLVELLDLPL</sequence>
<dbReference type="RefSeq" id="WP_315947355.1">
    <property type="nucleotide sequence ID" value="NZ_JAWCUA010000010.1"/>
</dbReference>
<name>A0ABU3R241_9GAMM</name>
<comment type="similarity">
    <text evidence="1">Belongs to the bacterial solute-binding protein 3 family.</text>
</comment>
<dbReference type="SUPFAM" id="SSF53850">
    <property type="entry name" value="Periplasmic binding protein-like II"/>
    <property type="match status" value="1"/>
</dbReference>
<dbReference type="Gene3D" id="3.40.190.10">
    <property type="entry name" value="Periplasmic binding protein-like II"/>
    <property type="match status" value="2"/>
</dbReference>
<evidence type="ECO:0000256" key="2">
    <source>
        <dbReference type="SAM" id="SignalP"/>
    </source>
</evidence>
<organism evidence="3 4">
    <name type="scientific">Psychrosphaera aquimarina</name>
    <dbReference type="NCBI Taxonomy" id="2044854"/>
    <lineage>
        <taxon>Bacteria</taxon>
        <taxon>Pseudomonadati</taxon>
        <taxon>Pseudomonadota</taxon>
        <taxon>Gammaproteobacteria</taxon>
        <taxon>Alteromonadales</taxon>
        <taxon>Pseudoalteromonadaceae</taxon>
        <taxon>Psychrosphaera</taxon>
    </lineage>
</organism>
<evidence type="ECO:0000313" key="3">
    <source>
        <dbReference type="EMBL" id="MDU0113751.1"/>
    </source>
</evidence>